<evidence type="ECO:0000256" key="1">
    <source>
        <dbReference type="SAM" id="MobiDB-lite"/>
    </source>
</evidence>
<sequence length="278" mass="29514">MSRTATARPTPGRQMPMLPAGAAREAAEPGPPGAATQPRSFTMAFQPIVDLASGAAPYAYEALVRGTKGEGAAHVLSGIGGADAAAFDAACRRRAVELAQRLRLPCHLSVNISAEAVGHSAHGLLATLEAARGLGFPERKLIFEISEHRALGDLGRVKAEIAACRRRGALIAYDDFGAGYNCIAALLEIRPDILKLDMSLIRGIDSDVRRRSIMAAIHDVCRRLRIAVIAEGIETRQEMDALRGLGIKLMQGYYFARPAIEHLPVPPGHMASLAAAVA</sequence>
<organism evidence="3 4">
    <name type="scientific">Bosea minatitlanensis</name>
    <dbReference type="NCBI Taxonomy" id="128782"/>
    <lineage>
        <taxon>Bacteria</taxon>
        <taxon>Pseudomonadati</taxon>
        <taxon>Pseudomonadota</taxon>
        <taxon>Alphaproteobacteria</taxon>
        <taxon>Hyphomicrobiales</taxon>
        <taxon>Boseaceae</taxon>
        <taxon>Bosea</taxon>
    </lineage>
</organism>
<dbReference type="InterPro" id="IPR035919">
    <property type="entry name" value="EAL_sf"/>
</dbReference>
<dbReference type="PANTHER" id="PTHR33121">
    <property type="entry name" value="CYCLIC DI-GMP PHOSPHODIESTERASE PDEF"/>
    <property type="match status" value="1"/>
</dbReference>
<feature type="region of interest" description="Disordered" evidence="1">
    <location>
        <begin position="1"/>
        <end position="38"/>
    </location>
</feature>
<dbReference type="SUPFAM" id="SSF141868">
    <property type="entry name" value="EAL domain-like"/>
    <property type="match status" value="1"/>
</dbReference>
<proteinExistence type="predicted"/>
<dbReference type="EMBL" id="JBHSLI010000010">
    <property type="protein sequence ID" value="MFC5295441.1"/>
    <property type="molecule type" value="Genomic_DNA"/>
</dbReference>
<keyword evidence="4" id="KW-1185">Reference proteome</keyword>
<dbReference type="CDD" id="cd01948">
    <property type="entry name" value="EAL"/>
    <property type="match status" value="1"/>
</dbReference>
<dbReference type="Pfam" id="PF00563">
    <property type="entry name" value="EAL"/>
    <property type="match status" value="1"/>
</dbReference>
<dbReference type="PANTHER" id="PTHR33121:SF15">
    <property type="entry name" value="BLUE LIGHT- AND TEMPERATURE-REGULATED ANTIREPRESSOR BLUF"/>
    <property type="match status" value="1"/>
</dbReference>
<evidence type="ECO:0000313" key="4">
    <source>
        <dbReference type="Proteomes" id="UP001595976"/>
    </source>
</evidence>
<dbReference type="InterPro" id="IPR001633">
    <property type="entry name" value="EAL_dom"/>
</dbReference>
<dbReference type="Gene3D" id="3.20.20.450">
    <property type="entry name" value="EAL domain"/>
    <property type="match status" value="1"/>
</dbReference>
<gene>
    <name evidence="3" type="ORF">ACFPK2_20840</name>
</gene>
<comment type="caution">
    <text evidence="3">The sequence shown here is derived from an EMBL/GenBank/DDBJ whole genome shotgun (WGS) entry which is preliminary data.</text>
</comment>
<dbReference type="InterPro" id="IPR050706">
    <property type="entry name" value="Cyclic-di-GMP_PDE-like"/>
</dbReference>
<reference evidence="4" key="1">
    <citation type="journal article" date="2019" name="Int. J. Syst. Evol. Microbiol.">
        <title>The Global Catalogue of Microorganisms (GCM) 10K type strain sequencing project: providing services to taxonomists for standard genome sequencing and annotation.</title>
        <authorList>
            <consortium name="The Broad Institute Genomics Platform"/>
            <consortium name="The Broad Institute Genome Sequencing Center for Infectious Disease"/>
            <person name="Wu L."/>
            <person name="Ma J."/>
        </authorList>
    </citation>
    <scope>NUCLEOTIDE SEQUENCE [LARGE SCALE GENOMIC DNA]</scope>
    <source>
        <strain evidence="4">CGMCC 1.15643</strain>
    </source>
</reference>
<accession>A0ABW0FA07</accession>
<evidence type="ECO:0000259" key="2">
    <source>
        <dbReference type="PROSITE" id="PS50883"/>
    </source>
</evidence>
<name>A0ABW0FA07_9HYPH</name>
<dbReference type="Proteomes" id="UP001595976">
    <property type="component" value="Unassembled WGS sequence"/>
</dbReference>
<dbReference type="PROSITE" id="PS50883">
    <property type="entry name" value="EAL"/>
    <property type="match status" value="1"/>
</dbReference>
<feature type="domain" description="EAL" evidence="2">
    <location>
        <begin position="24"/>
        <end position="272"/>
    </location>
</feature>
<dbReference type="SMART" id="SM00052">
    <property type="entry name" value="EAL"/>
    <property type="match status" value="1"/>
</dbReference>
<evidence type="ECO:0000313" key="3">
    <source>
        <dbReference type="EMBL" id="MFC5295441.1"/>
    </source>
</evidence>
<protein>
    <submittedName>
        <fullName evidence="3">EAL domain-containing protein</fullName>
    </submittedName>
</protein>
<dbReference type="RefSeq" id="WP_260349754.1">
    <property type="nucleotide sequence ID" value="NZ_JAOAOS010000029.1"/>
</dbReference>